<dbReference type="GO" id="GO:0004497">
    <property type="term" value="F:monooxygenase activity"/>
    <property type="evidence" value="ECO:0007669"/>
    <property type="project" value="UniProtKB-KW"/>
</dbReference>
<dbReference type="InterPro" id="IPR050121">
    <property type="entry name" value="Cytochrome_P450_monoxygenase"/>
</dbReference>
<evidence type="ECO:0000256" key="1">
    <source>
        <dbReference type="ARBA" id="ARBA00001971"/>
    </source>
</evidence>
<reference evidence="14" key="1">
    <citation type="journal article" date="2019" name="Beilstein J. Org. Chem.">
        <title>Nanangenines: drimane sesquiterpenoids as the dominant metabolite cohort of a novel Australian fungus, Aspergillus nanangensis.</title>
        <authorList>
            <person name="Lacey H.J."/>
            <person name="Gilchrist C.L.M."/>
            <person name="Crombie A."/>
            <person name="Kalaitzis J.A."/>
            <person name="Vuong D."/>
            <person name="Rutledge P.J."/>
            <person name="Turner P."/>
            <person name="Pitt J.I."/>
            <person name="Lacey E."/>
            <person name="Chooi Y.H."/>
            <person name="Piggott A.M."/>
        </authorList>
    </citation>
    <scope>NUCLEOTIDE SEQUENCE</scope>
    <source>
        <strain evidence="14">MST-FP2251</strain>
    </source>
</reference>
<evidence type="ECO:0000256" key="3">
    <source>
        <dbReference type="ARBA" id="ARBA00010617"/>
    </source>
</evidence>
<evidence type="ECO:0000256" key="10">
    <source>
        <dbReference type="ARBA" id="ARBA00023033"/>
    </source>
</evidence>
<dbReference type="InterPro" id="IPR036396">
    <property type="entry name" value="Cyt_P450_sf"/>
</dbReference>
<evidence type="ECO:0008006" key="16">
    <source>
        <dbReference type="Google" id="ProtNLM"/>
    </source>
</evidence>
<dbReference type="PRINTS" id="PR00463">
    <property type="entry name" value="EP450I"/>
</dbReference>
<keyword evidence="9 12" id="KW-0408">Iron</keyword>
<evidence type="ECO:0000256" key="2">
    <source>
        <dbReference type="ARBA" id="ARBA00004370"/>
    </source>
</evidence>
<dbReference type="GO" id="GO:1902181">
    <property type="term" value="P:verruculogen biosynthetic process"/>
    <property type="evidence" value="ECO:0007669"/>
    <property type="project" value="UniProtKB-ARBA"/>
</dbReference>
<keyword evidence="7 13" id="KW-1133">Transmembrane helix</keyword>
<dbReference type="FunFam" id="1.10.630.10:FF:000063">
    <property type="entry name" value="Cytochrome P450 monooxygenase"/>
    <property type="match status" value="1"/>
</dbReference>
<dbReference type="PRINTS" id="PR00385">
    <property type="entry name" value="P450"/>
</dbReference>
<feature type="transmembrane region" description="Helical" evidence="13">
    <location>
        <begin position="63"/>
        <end position="85"/>
    </location>
</feature>
<accession>A0AAD4GRN4</accession>
<dbReference type="InterPro" id="IPR002401">
    <property type="entry name" value="Cyt_P450_E_grp-I"/>
</dbReference>
<keyword evidence="5 13" id="KW-0812">Transmembrane</keyword>
<dbReference type="EMBL" id="VCAU01000072">
    <property type="protein sequence ID" value="KAF9886735.1"/>
    <property type="molecule type" value="Genomic_DNA"/>
</dbReference>
<dbReference type="CDD" id="cd11061">
    <property type="entry name" value="CYP67-like"/>
    <property type="match status" value="1"/>
</dbReference>
<dbReference type="PANTHER" id="PTHR24305:SF187">
    <property type="entry name" value="P450, PUTATIVE (EUROFUNG)-RELATED"/>
    <property type="match status" value="1"/>
</dbReference>
<dbReference type="AlphaFoldDB" id="A0AAD4GRN4"/>
<dbReference type="GO" id="GO:0020037">
    <property type="term" value="F:heme binding"/>
    <property type="evidence" value="ECO:0007669"/>
    <property type="project" value="InterPro"/>
</dbReference>
<keyword evidence="6 12" id="KW-0479">Metal-binding</keyword>
<comment type="cofactor">
    <cofactor evidence="1 12">
        <name>heme</name>
        <dbReference type="ChEBI" id="CHEBI:30413"/>
    </cofactor>
</comment>
<dbReference type="Gene3D" id="1.10.630.10">
    <property type="entry name" value="Cytochrome P450"/>
    <property type="match status" value="1"/>
</dbReference>
<sequence>MELTLIQTVSAWAALAGVASHLLYFIRGEHDRSAHRLLSLSLASTGILTVTSVYCTWPSAWQGISLAISTSVSFFAGLYISILAYRVVWHPLQRFPGPPLARLSNLWHLHQIRRSDNYLWIQKLHAKYGPIVRTGPNNLSVNDASAIPIVLGNESRCAKSTWYERSLPLVNLHTVRDKKVHDARRRVFSKAFSPSALRHYDTRVAIYSDEFIRQMQQNSGGPIDISAWCKYFAFDVMGDLGLGKSFNMMTRDENRWIPDLLETSMAHVGPTTPVPWLAPILHRLPKAGEGPRKWLQFVGSQVNDRMGKKNDPSTNDILSHLLQAYDETLKKDIDYQWLRGDTRLTIVGGSDTTAATLTFLFYYLAKDPTHIAKLRSELEPLLDGRTRLDPKDIPKAKHLDGIIQEALRLHPAIPSGFPRVTPPEGIQVSDQFIPGGMTVVLPVYAMQHDERNYVRAEEFIPERWYSQPELIKNKGAFLTWNVGMNGCIGRGVAMMEMRDLITQFIRAFDGVRFAPGEDGSRLMTQTKDHFTLGVKPLRLVFVAKEQEAS</sequence>
<evidence type="ECO:0000313" key="14">
    <source>
        <dbReference type="EMBL" id="KAF9886735.1"/>
    </source>
</evidence>
<evidence type="ECO:0000256" key="4">
    <source>
        <dbReference type="ARBA" id="ARBA00022617"/>
    </source>
</evidence>
<keyword evidence="15" id="KW-1185">Reference proteome</keyword>
<dbReference type="PANTHER" id="PTHR24305">
    <property type="entry name" value="CYTOCHROME P450"/>
    <property type="match status" value="1"/>
</dbReference>
<evidence type="ECO:0000256" key="6">
    <source>
        <dbReference type="ARBA" id="ARBA00022723"/>
    </source>
</evidence>
<comment type="similarity">
    <text evidence="3">Belongs to the cytochrome P450 family.</text>
</comment>
<keyword evidence="10" id="KW-0503">Monooxygenase</keyword>
<dbReference type="Proteomes" id="UP001194746">
    <property type="component" value="Unassembled WGS sequence"/>
</dbReference>
<dbReference type="GO" id="GO:0016020">
    <property type="term" value="C:membrane"/>
    <property type="evidence" value="ECO:0007669"/>
    <property type="project" value="UniProtKB-SubCell"/>
</dbReference>
<dbReference type="GO" id="GO:0005506">
    <property type="term" value="F:iron ion binding"/>
    <property type="evidence" value="ECO:0007669"/>
    <property type="project" value="InterPro"/>
</dbReference>
<evidence type="ECO:0000256" key="7">
    <source>
        <dbReference type="ARBA" id="ARBA00022989"/>
    </source>
</evidence>
<evidence type="ECO:0000256" key="11">
    <source>
        <dbReference type="ARBA" id="ARBA00023136"/>
    </source>
</evidence>
<evidence type="ECO:0000256" key="12">
    <source>
        <dbReference type="PIRSR" id="PIRSR602401-1"/>
    </source>
</evidence>
<keyword evidence="11 13" id="KW-0472">Membrane</keyword>
<dbReference type="InterPro" id="IPR001128">
    <property type="entry name" value="Cyt_P450"/>
</dbReference>
<protein>
    <recommendedName>
        <fullName evidence="16">Cytochrome P450</fullName>
    </recommendedName>
</protein>
<name>A0AAD4GRN4_ASPNN</name>
<comment type="subcellular location">
    <subcellularLocation>
        <location evidence="2">Membrane</location>
    </subcellularLocation>
</comment>
<dbReference type="Pfam" id="PF00067">
    <property type="entry name" value="p450"/>
    <property type="match status" value="1"/>
</dbReference>
<evidence type="ECO:0000256" key="13">
    <source>
        <dbReference type="SAM" id="Phobius"/>
    </source>
</evidence>
<feature type="binding site" description="axial binding residue" evidence="12">
    <location>
        <position position="487"/>
    </location>
    <ligand>
        <name>heme</name>
        <dbReference type="ChEBI" id="CHEBI:30413"/>
    </ligand>
    <ligandPart>
        <name>Fe</name>
        <dbReference type="ChEBI" id="CHEBI:18248"/>
    </ligandPart>
</feature>
<keyword evidence="4 12" id="KW-0349">Heme</keyword>
<comment type="caution">
    <text evidence="14">The sequence shown here is derived from an EMBL/GenBank/DDBJ whole genome shotgun (WGS) entry which is preliminary data.</text>
</comment>
<evidence type="ECO:0000256" key="9">
    <source>
        <dbReference type="ARBA" id="ARBA00023004"/>
    </source>
</evidence>
<dbReference type="SUPFAM" id="SSF48264">
    <property type="entry name" value="Cytochrome P450"/>
    <property type="match status" value="1"/>
</dbReference>
<gene>
    <name evidence="14" type="ORF">FE257_011112</name>
</gene>
<evidence type="ECO:0000256" key="5">
    <source>
        <dbReference type="ARBA" id="ARBA00022692"/>
    </source>
</evidence>
<proteinExistence type="inferred from homology"/>
<keyword evidence="8" id="KW-0560">Oxidoreductase</keyword>
<evidence type="ECO:0000256" key="8">
    <source>
        <dbReference type="ARBA" id="ARBA00023002"/>
    </source>
</evidence>
<reference evidence="14" key="2">
    <citation type="submission" date="2020-02" db="EMBL/GenBank/DDBJ databases">
        <authorList>
            <person name="Gilchrist C.L.M."/>
            <person name="Chooi Y.-H."/>
        </authorList>
    </citation>
    <scope>NUCLEOTIDE SEQUENCE</scope>
    <source>
        <strain evidence="14">MST-FP2251</strain>
    </source>
</reference>
<dbReference type="GO" id="GO:0016705">
    <property type="term" value="F:oxidoreductase activity, acting on paired donors, with incorporation or reduction of molecular oxygen"/>
    <property type="evidence" value="ECO:0007669"/>
    <property type="project" value="InterPro"/>
</dbReference>
<evidence type="ECO:0000313" key="15">
    <source>
        <dbReference type="Proteomes" id="UP001194746"/>
    </source>
</evidence>
<organism evidence="14 15">
    <name type="scientific">Aspergillus nanangensis</name>
    <dbReference type="NCBI Taxonomy" id="2582783"/>
    <lineage>
        <taxon>Eukaryota</taxon>
        <taxon>Fungi</taxon>
        <taxon>Dikarya</taxon>
        <taxon>Ascomycota</taxon>
        <taxon>Pezizomycotina</taxon>
        <taxon>Eurotiomycetes</taxon>
        <taxon>Eurotiomycetidae</taxon>
        <taxon>Eurotiales</taxon>
        <taxon>Aspergillaceae</taxon>
        <taxon>Aspergillus</taxon>
        <taxon>Aspergillus subgen. Circumdati</taxon>
    </lineage>
</organism>
<feature type="transmembrane region" description="Helical" evidence="13">
    <location>
        <begin position="6"/>
        <end position="25"/>
    </location>
</feature>